<comment type="caution">
    <text evidence="8">The sequence shown here is derived from an EMBL/GenBank/DDBJ whole genome shotgun (WGS) entry which is preliminary data.</text>
</comment>
<keyword evidence="2" id="KW-1003">Cell membrane</keyword>
<dbReference type="GO" id="GO:0005886">
    <property type="term" value="C:plasma membrane"/>
    <property type="evidence" value="ECO:0007669"/>
    <property type="project" value="UniProtKB-SubCell"/>
</dbReference>
<evidence type="ECO:0000313" key="8">
    <source>
        <dbReference type="EMBL" id="RGB81282.1"/>
    </source>
</evidence>
<dbReference type="Pfam" id="PF00482">
    <property type="entry name" value="T2SSF"/>
    <property type="match status" value="1"/>
</dbReference>
<protein>
    <recommendedName>
        <fullName evidence="7">Type II secretion system protein GspF domain-containing protein</fullName>
    </recommendedName>
</protein>
<evidence type="ECO:0000256" key="6">
    <source>
        <dbReference type="SAM" id="Phobius"/>
    </source>
</evidence>
<dbReference type="PANTHER" id="PTHR35007:SF1">
    <property type="entry name" value="PILUS ASSEMBLY PROTEIN"/>
    <property type="match status" value="1"/>
</dbReference>
<organism evidence="8 9">
    <name type="scientific">Coprococcus catus</name>
    <dbReference type="NCBI Taxonomy" id="116085"/>
    <lineage>
        <taxon>Bacteria</taxon>
        <taxon>Bacillati</taxon>
        <taxon>Bacillota</taxon>
        <taxon>Clostridia</taxon>
        <taxon>Lachnospirales</taxon>
        <taxon>Lachnospiraceae</taxon>
        <taxon>Coprococcus</taxon>
    </lineage>
</organism>
<evidence type="ECO:0000256" key="4">
    <source>
        <dbReference type="ARBA" id="ARBA00022989"/>
    </source>
</evidence>
<reference evidence="8 9" key="1">
    <citation type="submission" date="2018-08" db="EMBL/GenBank/DDBJ databases">
        <title>A genome reference for cultivated species of the human gut microbiota.</title>
        <authorList>
            <person name="Zou Y."/>
            <person name="Xue W."/>
            <person name="Luo G."/>
        </authorList>
    </citation>
    <scope>NUCLEOTIDE SEQUENCE [LARGE SCALE GENOMIC DNA]</scope>
    <source>
        <strain evidence="8 9">AF45-17</strain>
    </source>
</reference>
<evidence type="ECO:0000259" key="7">
    <source>
        <dbReference type="Pfam" id="PF00482"/>
    </source>
</evidence>
<feature type="transmembrane region" description="Helical" evidence="6">
    <location>
        <begin position="16"/>
        <end position="44"/>
    </location>
</feature>
<feature type="domain" description="Type II secretion system protein GspF" evidence="7">
    <location>
        <begin position="69"/>
        <end position="197"/>
    </location>
</feature>
<evidence type="ECO:0000256" key="2">
    <source>
        <dbReference type="ARBA" id="ARBA00022475"/>
    </source>
</evidence>
<evidence type="ECO:0000256" key="3">
    <source>
        <dbReference type="ARBA" id="ARBA00022692"/>
    </source>
</evidence>
<feature type="transmembrane region" description="Helical" evidence="6">
    <location>
        <begin position="207"/>
        <end position="230"/>
    </location>
</feature>
<keyword evidence="4 6" id="KW-1133">Transmembrane helix</keyword>
<dbReference type="EMBL" id="QVEP01000006">
    <property type="protein sequence ID" value="RGB81282.1"/>
    <property type="molecule type" value="Genomic_DNA"/>
</dbReference>
<keyword evidence="5 6" id="KW-0472">Membrane</keyword>
<dbReference type="Proteomes" id="UP000260773">
    <property type="component" value="Unassembled WGS sequence"/>
</dbReference>
<proteinExistence type="predicted"/>
<dbReference type="InterPro" id="IPR018076">
    <property type="entry name" value="T2SS_GspF_dom"/>
</dbReference>
<dbReference type="AlphaFoldDB" id="A0A3E2TR41"/>
<name>A0A3E2TR41_9FIRM</name>
<evidence type="ECO:0000256" key="5">
    <source>
        <dbReference type="ARBA" id="ARBA00023136"/>
    </source>
</evidence>
<keyword evidence="3 6" id="KW-0812">Transmembrane</keyword>
<evidence type="ECO:0000256" key="1">
    <source>
        <dbReference type="ARBA" id="ARBA00004651"/>
    </source>
</evidence>
<gene>
    <name evidence="8" type="ORF">DW070_03840</name>
</gene>
<evidence type="ECO:0000313" key="9">
    <source>
        <dbReference type="Proteomes" id="UP000260773"/>
    </source>
</evidence>
<dbReference type="PANTHER" id="PTHR35007">
    <property type="entry name" value="INTEGRAL MEMBRANE PROTEIN-RELATED"/>
    <property type="match status" value="1"/>
</dbReference>
<sequence length="240" mass="27271">MNEKQKLLISDSLQGVLLGCLIGWLCYRSVVTSLLGIMIVPFYIKYKRRMREKSRKQMLWHEFKDAAAMLYSSTAAGGTLEKALRDTCCDMKTSDSSYQVLLPEFERICMHLDQNRSLESVLEDFAVRSEDEDIAYFVRVLTVARKSGGSLSSIIRHTADTMNLRMEINSEIETILAGKRGEWRIMLIVPPGILCYMNMCSSEYMNILYTGLTGRLVMTAALMVYAAALWTGHKILDIHV</sequence>
<dbReference type="RefSeq" id="WP_015513602.1">
    <property type="nucleotide sequence ID" value="NZ_JAQENQ010000003.1"/>
</dbReference>
<comment type="subcellular location">
    <subcellularLocation>
        <location evidence="1">Cell membrane</location>
        <topology evidence="1">Multi-pass membrane protein</topology>
    </subcellularLocation>
</comment>
<accession>A0A3E2TR41</accession>